<feature type="domain" description="Glycosyltransferase subfamily 4-like N-terminal" evidence="4">
    <location>
        <begin position="10"/>
        <end position="147"/>
    </location>
</feature>
<dbReference type="Proteomes" id="UP000184512">
    <property type="component" value="Unassembled WGS sequence"/>
</dbReference>
<dbReference type="AlphaFoldDB" id="A0A1M6MR87"/>
<name>A0A1M6MR87_9ACTN</name>
<keyword evidence="1" id="KW-0328">Glycosyltransferase</keyword>
<evidence type="ECO:0000313" key="6">
    <source>
        <dbReference type="Proteomes" id="UP000184512"/>
    </source>
</evidence>
<dbReference type="GO" id="GO:0016757">
    <property type="term" value="F:glycosyltransferase activity"/>
    <property type="evidence" value="ECO:0007669"/>
    <property type="project" value="UniProtKB-KW"/>
</dbReference>
<dbReference type="RefSeq" id="WP_073190813.1">
    <property type="nucleotide sequence ID" value="NZ_FQZG01000094.1"/>
</dbReference>
<evidence type="ECO:0000256" key="1">
    <source>
        <dbReference type="ARBA" id="ARBA00022676"/>
    </source>
</evidence>
<keyword evidence="6" id="KW-1185">Reference proteome</keyword>
<dbReference type="PANTHER" id="PTHR12526">
    <property type="entry name" value="GLYCOSYLTRANSFERASE"/>
    <property type="match status" value="1"/>
</dbReference>
<evidence type="ECO:0000256" key="2">
    <source>
        <dbReference type="ARBA" id="ARBA00022679"/>
    </source>
</evidence>
<gene>
    <name evidence="5" type="ORF">SAMN02745244_03436</name>
</gene>
<dbReference type="Gene3D" id="3.40.50.2000">
    <property type="entry name" value="Glycogen Phosphorylase B"/>
    <property type="match status" value="2"/>
</dbReference>
<dbReference type="InterPro" id="IPR028098">
    <property type="entry name" value="Glyco_trans_4-like_N"/>
</dbReference>
<proteinExistence type="predicted"/>
<evidence type="ECO:0000313" key="5">
    <source>
        <dbReference type="EMBL" id="SHJ85967.1"/>
    </source>
</evidence>
<protein>
    <submittedName>
        <fullName evidence="5">Glycosyltransferase involved in cell wall bisynthesis</fullName>
    </submittedName>
</protein>
<dbReference type="InterPro" id="IPR001296">
    <property type="entry name" value="Glyco_trans_1"/>
</dbReference>
<dbReference type="STRING" id="1123357.SAMN02745244_03436"/>
<accession>A0A1M6MR87</accession>
<organism evidence="5 6">
    <name type="scientific">Tessaracoccus bendigoensis DSM 12906</name>
    <dbReference type="NCBI Taxonomy" id="1123357"/>
    <lineage>
        <taxon>Bacteria</taxon>
        <taxon>Bacillati</taxon>
        <taxon>Actinomycetota</taxon>
        <taxon>Actinomycetes</taxon>
        <taxon>Propionibacteriales</taxon>
        <taxon>Propionibacteriaceae</taxon>
        <taxon>Tessaracoccus</taxon>
    </lineage>
</organism>
<dbReference type="Pfam" id="PF13439">
    <property type="entry name" value="Glyco_transf_4"/>
    <property type="match status" value="1"/>
</dbReference>
<sequence>MLIAGALDGGGVEAVIAALALGLPAEGFDVEVVATQAGRVSADLSRVGVKVTTSSVAGLADLISERRPDVVELHRPDPEFLAAVLNSAPPVVPVFHAMESYLNAEAWTALERVVSQAPVCVAVSEGVREFFLQRIGPANISVVVNGVSKRDPRRILENGVARELVARALSDNIDDSDILVVALQRYSDQKNAAGLVDAFLKAAETEPRLRLVLAGSPDNWLEYRRADFLRRGAVLGHRVHLLGDSDSEVILTAGDLYALDSFAEGGPLTAVEAVLHGLPVVLSDVGFAAELVAQDGLVGEVVARANRDFSERELAAQRRRIHQSNREAFAKAMLRMADHGRSAADKVPTSFTMDSMVAGHAALLRSAISR</sequence>
<keyword evidence="2 5" id="KW-0808">Transferase</keyword>
<feature type="domain" description="Glycosyl transferase family 1" evidence="3">
    <location>
        <begin position="172"/>
        <end position="305"/>
    </location>
</feature>
<evidence type="ECO:0000259" key="3">
    <source>
        <dbReference type="Pfam" id="PF00534"/>
    </source>
</evidence>
<reference evidence="5 6" key="1">
    <citation type="submission" date="2016-11" db="EMBL/GenBank/DDBJ databases">
        <authorList>
            <person name="Jaros S."/>
            <person name="Januszkiewicz K."/>
            <person name="Wedrychowicz H."/>
        </authorList>
    </citation>
    <scope>NUCLEOTIDE SEQUENCE [LARGE SCALE GENOMIC DNA]</scope>
    <source>
        <strain evidence="5 6">DSM 12906</strain>
    </source>
</reference>
<dbReference type="EMBL" id="FQZG01000094">
    <property type="protein sequence ID" value="SHJ85967.1"/>
    <property type="molecule type" value="Genomic_DNA"/>
</dbReference>
<evidence type="ECO:0000259" key="4">
    <source>
        <dbReference type="Pfam" id="PF13439"/>
    </source>
</evidence>
<dbReference type="SUPFAM" id="SSF53756">
    <property type="entry name" value="UDP-Glycosyltransferase/glycogen phosphorylase"/>
    <property type="match status" value="1"/>
</dbReference>
<dbReference type="Pfam" id="PF00534">
    <property type="entry name" value="Glycos_transf_1"/>
    <property type="match status" value="1"/>
</dbReference>